<evidence type="ECO:0000313" key="3">
    <source>
        <dbReference type="Proteomes" id="UP000596661"/>
    </source>
</evidence>
<protein>
    <submittedName>
        <fullName evidence="2">Uncharacterized protein</fullName>
    </submittedName>
</protein>
<reference evidence="2" key="1">
    <citation type="submission" date="2018-11" db="EMBL/GenBank/DDBJ databases">
        <authorList>
            <person name="Grassa J C."/>
        </authorList>
    </citation>
    <scope>NUCLEOTIDE SEQUENCE [LARGE SCALE GENOMIC DNA]</scope>
</reference>
<dbReference type="EnsemblPlants" id="evm.model.08.1732">
    <property type="protein sequence ID" value="cds.evm.model.08.1732"/>
    <property type="gene ID" value="evm.TU.08.1732"/>
</dbReference>
<reference evidence="2" key="2">
    <citation type="submission" date="2021-03" db="UniProtKB">
        <authorList>
            <consortium name="EnsemblPlants"/>
        </authorList>
    </citation>
    <scope>IDENTIFICATION</scope>
</reference>
<dbReference type="AlphaFoldDB" id="A0A803Q9M0"/>
<organism evidence="2 3">
    <name type="scientific">Cannabis sativa</name>
    <name type="common">Hemp</name>
    <name type="synonym">Marijuana</name>
    <dbReference type="NCBI Taxonomy" id="3483"/>
    <lineage>
        <taxon>Eukaryota</taxon>
        <taxon>Viridiplantae</taxon>
        <taxon>Streptophyta</taxon>
        <taxon>Embryophyta</taxon>
        <taxon>Tracheophyta</taxon>
        <taxon>Spermatophyta</taxon>
        <taxon>Magnoliopsida</taxon>
        <taxon>eudicotyledons</taxon>
        <taxon>Gunneridae</taxon>
        <taxon>Pentapetalae</taxon>
        <taxon>rosids</taxon>
        <taxon>fabids</taxon>
        <taxon>Rosales</taxon>
        <taxon>Cannabaceae</taxon>
        <taxon>Cannabis</taxon>
    </lineage>
</organism>
<feature type="compositionally biased region" description="Basic and acidic residues" evidence="1">
    <location>
        <begin position="12"/>
        <end position="21"/>
    </location>
</feature>
<name>A0A803Q9M0_CANSA</name>
<evidence type="ECO:0000313" key="2">
    <source>
        <dbReference type="EnsemblPlants" id="cds.evm.model.08.1732"/>
    </source>
</evidence>
<dbReference type="Gramene" id="evm.model.08.1732">
    <property type="protein sequence ID" value="cds.evm.model.08.1732"/>
    <property type="gene ID" value="evm.TU.08.1732"/>
</dbReference>
<keyword evidence="3" id="KW-1185">Reference proteome</keyword>
<dbReference type="EMBL" id="UZAU01000716">
    <property type="status" value="NOT_ANNOTATED_CDS"/>
    <property type="molecule type" value="Genomic_DNA"/>
</dbReference>
<proteinExistence type="predicted"/>
<dbReference type="Proteomes" id="UP000596661">
    <property type="component" value="Chromosome 8"/>
</dbReference>
<evidence type="ECO:0000256" key="1">
    <source>
        <dbReference type="SAM" id="MobiDB-lite"/>
    </source>
</evidence>
<sequence length="83" mass="8985">MLLHPWISPGYGDKKKQEKGKAKANLASSSNLKPDADGISASFDLSTQCQHLISRLSQQLSNNNHADLAVMHRVASNLAGKML</sequence>
<accession>A0A803Q9M0</accession>
<feature type="region of interest" description="Disordered" evidence="1">
    <location>
        <begin position="1"/>
        <end position="35"/>
    </location>
</feature>